<protein>
    <submittedName>
        <fullName evidence="6">Tyrosine-type recombinase/integrase</fullName>
    </submittedName>
</protein>
<evidence type="ECO:0000259" key="5">
    <source>
        <dbReference type="PROSITE" id="PS51898"/>
    </source>
</evidence>
<feature type="domain" description="Tyr recombinase" evidence="5">
    <location>
        <begin position="197"/>
        <end position="370"/>
    </location>
</feature>
<gene>
    <name evidence="6" type="ORF">ACFQ2I_06360</name>
</gene>
<dbReference type="InterPro" id="IPR013762">
    <property type="entry name" value="Integrase-like_cat_sf"/>
</dbReference>
<proteinExistence type="inferred from homology"/>
<dbReference type="RefSeq" id="WP_377562849.1">
    <property type="nucleotide sequence ID" value="NZ_JBHTJZ010000005.1"/>
</dbReference>
<dbReference type="Gene3D" id="1.10.150.130">
    <property type="match status" value="1"/>
</dbReference>
<dbReference type="InterPro" id="IPR004107">
    <property type="entry name" value="Integrase_SAM-like_N"/>
</dbReference>
<dbReference type="SUPFAM" id="SSF56349">
    <property type="entry name" value="DNA breaking-rejoining enzymes"/>
    <property type="match status" value="1"/>
</dbReference>
<name>A0ABW3HNB9_9BACL</name>
<evidence type="ECO:0000256" key="4">
    <source>
        <dbReference type="ARBA" id="ARBA00023172"/>
    </source>
</evidence>
<dbReference type="Pfam" id="PF00589">
    <property type="entry name" value="Phage_integrase"/>
    <property type="match status" value="1"/>
</dbReference>
<dbReference type="Gene3D" id="1.10.443.10">
    <property type="entry name" value="Intergrase catalytic core"/>
    <property type="match status" value="1"/>
</dbReference>
<evidence type="ECO:0000256" key="2">
    <source>
        <dbReference type="ARBA" id="ARBA00022908"/>
    </source>
</evidence>
<dbReference type="PROSITE" id="PS51898">
    <property type="entry name" value="TYR_RECOMBINASE"/>
    <property type="match status" value="1"/>
</dbReference>
<sequence length="376" mass="43129">MEIRVSKRDEQWLGIRIEPFSMAAVEKIKSIAGRKWVLAEKLWLIPYKLATVAQLAELFHEDVIHIDEVLEEECFFLREWLDASKKTAARSSGLLKQWDNGHRQEMSNALVAKGYSSKTVKAYNGHVRRLLIHVLEERGNCDKIGETDIRQYSLQLLHDKKSHAYVNQAISAIKFYCERVLLLRMREAYVRLKKETKLPAVFSIEEVKTIILAPSNVKHQAILALTYSSGLRVSEVVRLQSEDIDIGRKTVRVRQGKGRKDRYSILSGYALAILQKYMRLEARGKWLFPGSEAGKHLTERSVQKMFEQALTRSGVGKKGSVHSLRHSFATHLLESGIDIRYIQQLLGHESSRTTERYTRVSTKSISRIKSPLDSLE</sequence>
<comment type="similarity">
    <text evidence="1">Belongs to the 'phage' integrase family.</text>
</comment>
<dbReference type="InterPro" id="IPR050090">
    <property type="entry name" value="Tyrosine_recombinase_XerCD"/>
</dbReference>
<keyword evidence="2" id="KW-0229">DNA integration</keyword>
<keyword evidence="7" id="KW-1185">Reference proteome</keyword>
<accession>A0ABW3HNB9</accession>
<dbReference type="InterPro" id="IPR010998">
    <property type="entry name" value="Integrase_recombinase_N"/>
</dbReference>
<dbReference type="EMBL" id="JBHTJZ010000005">
    <property type="protein sequence ID" value="MFD0959013.1"/>
    <property type="molecule type" value="Genomic_DNA"/>
</dbReference>
<keyword evidence="3" id="KW-0238">DNA-binding</keyword>
<reference evidence="7" key="1">
    <citation type="journal article" date="2019" name="Int. J. Syst. Evol. Microbiol.">
        <title>The Global Catalogue of Microorganisms (GCM) 10K type strain sequencing project: providing services to taxonomists for standard genome sequencing and annotation.</title>
        <authorList>
            <consortium name="The Broad Institute Genomics Platform"/>
            <consortium name="The Broad Institute Genome Sequencing Center for Infectious Disease"/>
            <person name="Wu L."/>
            <person name="Ma J."/>
        </authorList>
    </citation>
    <scope>NUCLEOTIDE SEQUENCE [LARGE SCALE GENOMIC DNA]</scope>
    <source>
        <strain evidence="7">CCUG 59129</strain>
    </source>
</reference>
<evidence type="ECO:0000313" key="6">
    <source>
        <dbReference type="EMBL" id="MFD0959013.1"/>
    </source>
</evidence>
<comment type="caution">
    <text evidence="6">The sequence shown here is derived from an EMBL/GenBank/DDBJ whole genome shotgun (WGS) entry which is preliminary data.</text>
</comment>
<evidence type="ECO:0000256" key="1">
    <source>
        <dbReference type="ARBA" id="ARBA00008857"/>
    </source>
</evidence>
<dbReference type="PANTHER" id="PTHR30349:SF64">
    <property type="entry name" value="PROPHAGE INTEGRASE INTD-RELATED"/>
    <property type="match status" value="1"/>
</dbReference>
<dbReference type="InterPro" id="IPR002104">
    <property type="entry name" value="Integrase_catalytic"/>
</dbReference>
<evidence type="ECO:0000256" key="3">
    <source>
        <dbReference type="ARBA" id="ARBA00023125"/>
    </source>
</evidence>
<dbReference type="InterPro" id="IPR011010">
    <property type="entry name" value="DNA_brk_join_enz"/>
</dbReference>
<keyword evidence="4" id="KW-0233">DNA recombination</keyword>
<dbReference type="Proteomes" id="UP001596989">
    <property type="component" value="Unassembled WGS sequence"/>
</dbReference>
<dbReference type="Pfam" id="PF13495">
    <property type="entry name" value="Phage_int_SAM_4"/>
    <property type="match status" value="1"/>
</dbReference>
<evidence type="ECO:0000313" key="7">
    <source>
        <dbReference type="Proteomes" id="UP001596989"/>
    </source>
</evidence>
<dbReference type="PANTHER" id="PTHR30349">
    <property type="entry name" value="PHAGE INTEGRASE-RELATED"/>
    <property type="match status" value="1"/>
</dbReference>
<organism evidence="6 7">
    <name type="scientific">Paenibacillus chungangensis</name>
    <dbReference type="NCBI Taxonomy" id="696535"/>
    <lineage>
        <taxon>Bacteria</taxon>
        <taxon>Bacillati</taxon>
        <taxon>Bacillota</taxon>
        <taxon>Bacilli</taxon>
        <taxon>Bacillales</taxon>
        <taxon>Paenibacillaceae</taxon>
        <taxon>Paenibacillus</taxon>
    </lineage>
</organism>